<reference evidence="2" key="1">
    <citation type="journal article" date="2014" name="Int. J. Syst. Evol. Microbiol.">
        <title>Complete genome sequence of Corynebacterium casei LMG S-19264T (=DSM 44701T), isolated from a smear-ripened cheese.</title>
        <authorList>
            <consortium name="US DOE Joint Genome Institute (JGI-PGF)"/>
            <person name="Walter F."/>
            <person name="Albersmeier A."/>
            <person name="Kalinowski J."/>
            <person name="Ruckert C."/>
        </authorList>
    </citation>
    <scope>NUCLEOTIDE SEQUENCE</scope>
    <source>
        <strain evidence="2">VKM Ac-1020</strain>
    </source>
</reference>
<gene>
    <name evidence="2" type="ORF">GCM10017576_16010</name>
</gene>
<protein>
    <recommendedName>
        <fullName evidence="4">Acetylesterase</fullName>
    </recommendedName>
</protein>
<evidence type="ECO:0000313" key="3">
    <source>
        <dbReference type="Proteomes" id="UP001142462"/>
    </source>
</evidence>
<dbReference type="AlphaFoldDB" id="A0A9W6H2N6"/>
<dbReference type="PANTHER" id="PTHR22946:SF8">
    <property type="entry name" value="ACETYL XYLAN ESTERASE DOMAIN-CONTAINING PROTEIN"/>
    <property type="match status" value="1"/>
</dbReference>
<dbReference type="RefSeq" id="WP_271173181.1">
    <property type="nucleotide sequence ID" value="NZ_BSEJ01000006.1"/>
</dbReference>
<keyword evidence="3" id="KW-1185">Reference proteome</keyword>
<dbReference type="Proteomes" id="UP001142462">
    <property type="component" value="Unassembled WGS sequence"/>
</dbReference>
<comment type="similarity">
    <text evidence="1">Belongs to the AB hydrolase superfamily.</text>
</comment>
<organism evidence="2 3">
    <name type="scientific">Microbacterium barkeri</name>
    <dbReference type="NCBI Taxonomy" id="33917"/>
    <lineage>
        <taxon>Bacteria</taxon>
        <taxon>Bacillati</taxon>
        <taxon>Actinomycetota</taxon>
        <taxon>Actinomycetes</taxon>
        <taxon>Micrococcales</taxon>
        <taxon>Microbacteriaceae</taxon>
        <taxon>Microbacterium</taxon>
    </lineage>
</organism>
<evidence type="ECO:0000313" key="2">
    <source>
        <dbReference type="EMBL" id="GLJ61472.1"/>
    </source>
</evidence>
<dbReference type="EMBL" id="BSEJ01000006">
    <property type="protein sequence ID" value="GLJ61472.1"/>
    <property type="molecule type" value="Genomic_DNA"/>
</dbReference>
<evidence type="ECO:0008006" key="4">
    <source>
        <dbReference type="Google" id="ProtNLM"/>
    </source>
</evidence>
<dbReference type="PANTHER" id="PTHR22946">
    <property type="entry name" value="DIENELACTONE HYDROLASE DOMAIN-CONTAINING PROTEIN-RELATED"/>
    <property type="match status" value="1"/>
</dbReference>
<name>A0A9W6H2N6_9MICO</name>
<dbReference type="InterPro" id="IPR050261">
    <property type="entry name" value="FrsA_esterase"/>
</dbReference>
<reference evidence="2" key="2">
    <citation type="submission" date="2023-01" db="EMBL/GenBank/DDBJ databases">
        <authorList>
            <person name="Sun Q."/>
            <person name="Evtushenko L."/>
        </authorList>
    </citation>
    <scope>NUCLEOTIDE SEQUENCE</scope>
    <source>
        <strain evidence="2">VKM Ac-1020</strain>
    </source>
</reference>
<dbReference type="Gene3D" id="3.40.50.1820">
    <property type="entry name" value="alpha/beta hydrolase"/>
    <property type="match status" value="1"/>
</dbReference>
<dbReference type="InterPro" id="IPR029058">
    <property type="entry name" value="AB_hydrolase_fold"/>
</dbReference>
<proteinExistence type="inferred from homology"/>
<sequence length="373" mass="39590">MTRRDLRGLEGLDALLGRPFTARPEEVDLGAVPARLAAALGVPPVPDTTPVVEEGTWTRDGVDGLALRWSTGFGSDTRAWLLRPAGERAPLPGIVALHCHGGMKFHGKEKIADGPVDEPRVAAFRAEAYDGVAVANAFARAGFAVLAHDAFGWGSRRMRREDMPERTLRAAADAIAARGGALDDAARYDLHAGPNEDAVAKTLGVLGTSWGGLVARDDLIAARVLAARADVRPGGVVLVGLSGGGARAALAGALDERVVRATAVVAMMATFDAMLDGYIQRHTWMLMNPGMARVGEWPDIAAARAPRPLFVGFARRDALFPLRGMLDAEARLRAHYRRAGAEHALHTAWADRPHSFGADTQQAFLAWAGALSS</sequence>
<evidence type="ECO:0000256" key="1">
    <source>
        <dbReference type="ARBA" id="ARBA00008645"/>
    </source>
</evidence>
<dbReference type="SUPFAM" id="SSF53474">
    <property type="entry name" value="alpha/beta-Hydrolases"/>
    <property type="match status" value="1"/>
</dbReference>
<accession>A0A9W6H2N6</accession>
<comment type="caution">
    <text evidence="2">The sequence shown here is derived from an EMBL/GenBank/DDBJ whole genome shotgun (WGS) entry which is preliminary data.</text>
</comment>